<dbReference type="CDD" id="cd04096">
    <property type="entry name" value="eEF2_snRNP_like_C"/>
    <property type="match status" value="1"/>
</dbReference>
<dbReference type="Gene3D" id="3.30.70.240">
    <property type="match status" value="1"/>
</dbReference>
<keyword evidence="4" id="KW-0251">Elongation factor</keyword>
<dbReference type="CDD" id="cd01681">
    <property type="entry name" value="aeEF2_snRNP_like_IV"/>
    <property type="match status" value="1"/>
</dbReference>
<keyword evidence="5" id="KW-0342">GTP-binding</keyword>
<proteinExistence type="predicted"/>
<dbReference type="Pfam" id="PF03764">
    <property type="entry name" value="EFG_IV"/>
    <property type="match status" value="1"/>
</dbReference>
<dbReference type="InterPro" id="IPR014721">
    <property type="entry name" value="Ribsml_uS5_D2-typ_fold_subgr"/>
</dbReference>
<dbReference type="InterPro" id="IPR035647">
    <property type="entry name" value="EFG_III/V"/>
</dbReference>
<evidence type="ECO:0000256" key="4">
    <source>
        <dbReference type="ARBA" id="ARBA00022768"/>
    </source>
</evidence>
<evidence type="ECO:0000256" key="3">
    <source>
        <dbReference type="ARBA" id="ARBA00022741"/>
    </source>
</evidence>
<comment type="subunit">
    <text evidence="7">Binds to 80S ribosomes. Actively translating ribosomes show mutually exclusive binding of eIF5a (EIF5A or EIF5A2) and EEF2/eEF2. Interacts with SERBP1; interaction sequesters EEF2/eEF2 at the A-site of the ribosome, thereby blocking the interaction sites of the mRNA-tRNA complex, promoting ribosome stabilization and hibernation. Interacts with HABP4; interaction takes place at the A-site of hibernating ribosomes and promotes ribosome stabilization. Component of the mRNA surveillance SURF complex, at least composed of ERF1, ERF3 (ERF3A or ERF3B), EEF2, UPF1/RENT1, SMG1, SMG8 and SMG9. Interacts with RBPMS2.</text>
</comment>
<dbReference type="InterPro" id="IPR020568">
    <property type="entry name" value="Ribosomal_Su5_D2-typ_SF"/>
</dbReference>
<evidence type="ECO:0000256" key="1">
    <source>
        <dbReference type="ARBA" id="ARBA00017891"/>
    </source>
</evidence>
<evidence type="ECO:0000256" key="7">
    <source>
        <dbReference type="ARBA" id="ARBA00046490"/>
    </source>
</evidence>
<feature type="domain" description="Elongation factor EFG" evidence="8">
    <location>
        <begin position="230"/>
        <end position="314"/>
    </location>
</feature>
<dbReference type="SUPFAM" id="SSF50447">
    <property type="entry name" value="Translation proteins"/>
    <property type="match status" value="1"/>
</dbReference>
<evidence type="ECO:0000313" key="10">
    <source>
        <dbReference type="Proteomes" id="UP000550707"/>
    </source>
</evidence>
<name>A0A7J8J180_MOLMO</name>
<dbReference type="FunFam" id="3.30.70.240:FF:000003">
    <property type="entry name" value="Translation elongation factor 2"/>
    <property type="match status" value="1"/>
</dbReference>
<keyword evidence="3" id="KW-0547">Nucleotide-binding</keyword>
<dbReference type="Gene3D" id="2.40.30.10">
    <property type="entry name" value="Translation factors"/>
    <property type="match status" value="1"/>
</dbReference>
<accession>A0A7J8J180</accession>
<dbReference type="InterPro" id="IPR005517">
    <property type="entry name" value="Transl_elong_EFG/EF2_IV"/>
</dbReference>
<dbReference type="InterPro" id="IPR000640">
    <property type="entry name" value="EFG_V-like"/>
</dbReference>
<evidence type="ECO:0000259" key="8">
    <source>
        <dbReference type="SMART" id="SM00838"/>
    </source>
</evidence>
<dbReference type="InParanoid" id="A0A7J8J180"/>
<protein>
    <recommendedName>
        <fullName evidence="1">Elongation factor 2</fullName>
    </recommendedName>
</protein>
<dbReference type="PANTHER" id="PTHR42908:SF35">
    <property type="entry name" value="ELONGATION FACTOR 2"/>
    <property type="match status" value="1"/>
</dbReference>
<keyword evidence="4" id="KW-0648">Protein biosynthesis</keyword>
<sequence>MGPNYTPRKKPIQRTILMMGCYVEPIEDVPCGNMVGLVGVGRFLVKTGTITTFEHAHNMRVMKFSVSPVVRVTVEAKNPADLPKLVEDLKWLPSQTPWCSASLRSQGSTSLLGLSPNKHNRLYTKARPFPDGLAEDIDKGEVSAHQELKQRARYLAEKYEWDVSEARKIWCFGPDDTGPNIFTDITKGVQYLSKIKDSVVASCGPQRRGNCVRRTCGVYTSMSMMYHCTLMLSNVGCSERVGGGIYGVLNKKQGHVFEESQVAGTPMFVVKAYLPVTESFGFIADLRSNTGGQAIPQCMFDHWQILPGGPFDNTSRPSQVAAETRKRKGLKEGIPALDNFLDKS</sequence>
<evidence type="ECO:0000256" key="2">
    <source>
        <dbReference type="ARBA" id="ARBA00022490"/>
    </source>
</evidence>
<dbReference type="GO" id="GO:1990904">
    <property type="term" value="C:ribonucleoprotein complex"/>
    <property type="evidence" value="ECO:0007669"/>
    <property type="project" value="TreeGrafter"/>
</dbReference>
<dbReference type="GO" id="GO:0003924">
    <property type="term" value="F:GTPase activity"/>
    <property type="evidence" value="ECO:0007669"/>
    <property type="project" value="TreeGrafter"/>
</dbReference>
<keyword evidence="10" id="KW-1185">Reference proteome</keyword>
<dbReference type="PANTHER" id="PTHR42908">
    <property type="entry name" value="TRANSLATION ELONGATION FACTOR-RELATED"/>
    <property type="match status" value="1"/>
</dbReference>
<dbReference type="GO" id="GO:0005829">
    <property type="term" value="C:cytosol"/>
    <property type="evidence" value="ECO:0007669"/>
    <property type="project" value="TreeGrafter"/>
</dbReference>
<comment type="function">
    <text evidence="6">Catalyzes the GTP-dependent ribosomal translocation step during translation elongation. During this step, the ribosome changes from the pre-translocational (PRE) to the post-translocational (POST) state as the newly formed A-site-bound peptidyl-tRNA and P-site-bound deacylated tRNA move to the P and E sites, respectively. Catalyzes the coordinated movement of the two tRNA molecules, the mRNA and conformational changes in the ribosome.</text>
</comment>
<reference evidence="9 10" key="1">
    <citation type="journal article" date="2020" name="Nature">
        <title>Six reference-quality genomes reveal evolution of bat adaptations.</title>
        <authorList>
            <person name="Jebb D."/>
            <person name="Huang Z."/>
            <person name="Pippel M."/>
            <person name="Hughes G.M."/>
            <person name="Lavrichenko K."/>
            <person name="Devanna P."/>
            <person name="Winkler S."/>
            <person name="Jermiin L.S."/>
            <person name="Skirmuntt E.C."/>
            <person name="Katzourakis A."/>
            <person name="Burkitt-Gray L."/>
            <person name="Ray D.A."/>
            <person name="Sullivan K.A.M."/>
            <person name="Roscito J.G."/>
            <person name="Kirilenko B.M."/>
            <person name="Davalos L.M."/>
            <person name="Corthals A.P."/>
            <person name="Power M.L."/>
            <person name="Jones G."/>
            <person name="Ransome R.D."/>
            <person name="Dechmann D.K.N."/>
            <person name="Locatelli A.G."/>
            <person name="Puechmaille S.J."/>
            <person name="Fedrigo O."/>
            <person name="Jarvis E.D."/>
            <person name="Hiller M."/>
            <person name="Vernes S.C."/>
            <person name="Myers E.W."/>
            <person name="Teeling E.C."/>
        </authorList>
    </citation>
    <scope>NUCLEOTIDE SEQUENCE [LARGE SCALE GENOMIC DNA]</scope>
    <source>
        <strain evidence="9">MMolMol1</strain>
        <tissue evidence="9">Muscle</tissue>
    </source>
</reference>
<dbReference type="GO" id="GO:0043022">
    <property type="term" value="F:ribosome binding"/>
    <property type="evidence" value="ECO:0007669"/>
    <property type="project" value="TreeGrafter"/>
</dbReference>
<dbReference type="Gene3D" id="3.30.230.10">
    <property type="match status" value="1"/>
</dbReference>
<dbReference type="SUPFAM" id="SSF54211">
    <property type="entry name" value="Ribosomal protein S5 domain 2-like"/>
    <property type="match status" value="1"/>
</dbReference>
<keyword evidence="2" id="KW-0963">Cytoplasm</keyword>
<dbReference type="Proteomes" id="UP000550707">
    <property type="component" value="Unassembled WGS sequence"/>
</dbReference>
<gene>
    <name evidence="9" type="ORF">HJG59_010299</name>
</gene>
<dbReference type="SMART" id="SM00838">
    <property type="entry name" value="EFG_C"/>
    <property type="match status" value="1"/>
</dbReference>
<evidence type="ECO:0000256" key="6">
    <source>
        <dbReference type="ARBA" id="ARBA00024731"/>
    </source>
</evidence>
<dbReference type="AlphaFoldDB" id="A0A7J8J180"/>
<dbReference type="EMBL" id="JACASF010000003">
    <property type="protein sequence ID" value="KAF6489902.1"/>
    <property type="molecule type" value="Genomic_DNA"/>
</dbReference>
<dbReference type="Pfam" id="PF00679">
    <property type="entry name" value="EFG_C"/>
    <property type="match status" value="1"/>
</dbReference>
<dbReference type="GO" id="GO:0003746">
    <property type="term" value="F:translation elongation factor activity"/>
    <property type="evidence" value="ECO:0007669"/>
    <property type="project" value="UniProtKB-KW"/>
</dbReference>
<comment type="caution">
    <text evidence="9">The sequence shown here is derived from an EMBL/GenBank/DDBJ whole genome shotgun (WGS) entry which is preliminary data.</text>
</comment>
<evidence type="ECO:0000313" key="9">
    <source>
        <dbReference type="EMBL" id="KAF6489902.1"/>
    </source>
</evidence>
<evidence type="ECO:0000256" key="5">
    <source>
        <dbReference type="ARBA" id="ARBA00023134"/>
    </source>
</evidence>
<dbReference type="GO" id="GO:0005525">
    <property type="term" value="F:GTP binding"/>
    <property type="evidence" value="ECO:0007669"/>
    <property type="project" value="UniProtKB-KW"/>
</dbReference>
<dbReference type="InterPro" id="IPR009000">
    <property type="entry name" value="Transl_B-barrel_sf"/>
</dbReference>
<organism evidence="9 10">
    <name type="scientific">Molossus molossus</name>
    <name type="common">Pallas' mastiff bat</name>
    <name type="synonym">Vespertilio molossus</name>
    <dbReference type="NCBI Taxonomy" id="27622"/>
    <lineage>
        <taxon>Eukaryota</taxon>
        <taxon>Metazoa</taxon>
        <taxon>Chordata</taxon>
        <taxon>Craniata</taxon>
        <taxon>Vertebrata</taxon>
        <taxon>Euteleostomi</taxon>
        <taxon>Mammalia</taxon>
        <taxon>Eutheria</taxon>
        <taxon>Laurasiatheria</taxon>
        <taxon>Chiroptera</taxon>
        <taxon>Yangochiroptera</taxon>
        <taxon>Molossidae</taxon>
        <taxon>Molossus</taxon>
    </lineage>
</organism>
<dbReference type="SUPFAM" id="SSF54980">
    <property type="entry name" value="EF-G C-terminal domain-like"/>
    <property type="match status" value="1"/>
</dbReference>